<reference evidence="2 3" key="1">
    <citation type="submission" date="2018-08" db="EMBL/GenBank/DDBJ databases">
        <title>Genomic Encyclopedia of Type Strains, Phase III (KMG-III): the genomes of soil and plant-associated and newly described type strains.</title>
        <authorList>
            <person name="Whitman W."/>
        </authorList>
    </citation>
    <scope>NUCLEOTIDE SEQUENCE [LARGE SCALE GENOMIC DNA]</scope>
    <source>
        <strain evidence="2 3">325-5</strain>
    </source>
</reference>
<proteinExistence type="predicted"/>
<dbReference type="AlphaFoldDB" id="A0A3D9S3I1"/>
<dbReference type="EMBL" id="QTTQ01000002">
    <property type="protein sequence ID" value="REE84464.1"/>
    <property type="molecule type" value="Genomic_DNA"/>
</dbReference>
<keyword evidence="1" id="KW-0472">Membrane</keyword>
<evidence type="ECO:0000256" key="1">
    <source>
        <dbReference type="SAM" id="Phobius"/>
    </source>
</evidence>
<feature type="transmembrane region" description="Helical" evidence="1">
    <location>
        <begin position="16"/>
        <end position="36"/>
    </location>
</feature>
<keyword evidence="1" id="KW-0812">Transmembrane</keyword>
<comment type="caution">
    <text evidence="2">The sequence shown here is derived from an EMBL/GenBank/DDBJ whole genome shotgun (WGS) entry which is preliminary data.</text>
</comment>
<dbReference type="Proteomes" id="UP000256429">
    <property type="component" value="Unassembled WGS sequence"/>
</dbReference>
<sequence>MIEYYNEFTNFLKNSIWGLILLGGFGSILGTILIVLTRKIYFWLAKNYAVFRTKKYFEKIIELYSKGYISGFASKSDVHQTILNGKLIINTIINSTVLIIILIIAFGLFSILNFELFWIVALILGVLLVFPIMRIKNDLWFINKNYDDNFDKEEIQKKAEEFLSKSLKSQKAKVFAKNKLKSGED</sequence>
<dbReference type="RefSeq" id="WP_115877453.1">
    <property type="nucleotide sequence ID" value="NZ_QTTQ01000002.1"/>
</dbReference>
<gene>
    <name evidence="2" type="ORF">BX611_0004</name>
</gene>
<organism evidence="2 3">
    <name type="scientific">Lutibacter oceani</name>
    <dbReference type="NCBI Taxonomy" id="1853311"/>
    <lineage>
        <taxon>Bacteria</taxon>
        <taxon>Pseudomonadati</taxon>
        <taxon>Bacteroidota</taxon>
        <taxon>Flavobacteriia</taxon>
        <taxon>Flavobacteriales</taxon>
        <taxon>Flavobacteriaceae</taxon>
        <taxon>Lutibacter</taxon>
    </lineage>
</organism>
<name>A0A3D9S3I1_9FLAO</name>
<accession>A0A3D9S3I1</accession>
<protein>
    <submittedName>
        <fullName evidence="2">Uncharacterized protein</fullName>
    </submittedName>
</protein>
<keyword evidence="3" id="KW-1185">Reference proteome</keyword>
<feature type="transmembrane region" description="Helical" evidence="1">
    <location>
        <begin position="87"/>
        <end position="110"/>
    </location>
</feature>
<evidence type="ECO:0000313" key="2">
    <source>
        <dbReference type="EMBL" id="REE84464.1"/>
    </source>
</evidence>
<feature type="transmembrane region" description="Helical" evidence="1">
    <location>
        <begin position="116"/>
        <end position="135"/>
    </location>
</feature>
<evidence type="ECO:0000313" key="3">
    <source>
        <dbReference type="Proteomes" id="UP000256429"/>
    </source>
</evidence>
<keyword evidence="1" id="KW-1133">Transmembrane helix</keyword>